<dbReference type="EMBL" id="MHQJ01000018">
    <property type="protein sequence ID" value="OHA01354.1"/>
    <property type="molecule type" value="Genomic_DNA"/>
</dbReference>
<dbReference type="PANTHER" id="PTHR20842">
    <property type="entry name" value="PROTEASE S51 ALPHA-ASPARTYL DIPEPTIDASE"/>
    <property type="match status" value="1"/>
</dbReference>
<dbReference type="PANTHER" id="PTHR20842:SF0">
    <property type="entry name" value="ALPHA-ASPARTYL DIPEPTIDASE"/>
    <property type="match status" value="1"/>
</dbReference>
<keyword evidence="2" id="KW-0645">Protease</keyword>
<accession>A0A1G2KQ15</accession>
<evidence type="ECO:0008006" key="7">
    <source>
        <dbReference type="Google" id="ProtNLM"/>
    </source>
</evidence>
<evidence type="ECO:0000256" key="2">
    <source>
        <dbReference type="ARBA" id="ARBA00022670"/>
    </source>
</evidence>
<dbReference type="Pfam" id="PF03575">
    <property type="entry name" value="Peptidase_S51"/>
    <property type="match status" value="1"/>
</dbReference>
<dbReference type="InterPro" id="IPR005320">
    <property type="entry name" value="Peptidase_S51"/>
</dbReference>
<name>A0A1G2KQ15_9BACT</name>
<gene>
    <name evidence="5" type="ORF">A3C11_01760</name>
</gene>
<dbReference type="GO" id="GO:0008236">
    <property type="term" value="F:serine-type peptidase activity"/>
    <property type="evidence" value="ECO:0007669"/>
    <property type="project" value="UniProtKB-KW"/>
</dbReference>
<comment type="caution">
    <text evidence="5">The sequence shown here is derived from an EMBL/GenBank/DDBJ whole genome shotgun (WGS) entry which is preliminary data.</text>
</comment>
<dbReference type="Gene3D" id="3.40.50.880">
    <property type="match status" value="1"/>
</dbReference>
<evidence type="ECO:0000313" key="6">
    <source>
        <dbReference type="Proteomes" id="UP000177362"/>
    </source>
</evidence>
<proteinExistence type="inferred from homology"/>
<evidence type="ECO:0000256" key="1">
    <source>
        <dbReference type="ARBA" id="ARBA00006534"/>
    </source>
</evidence>
<evidence type="ECO:0000256" key="3">
    <source>
        <dbReference type="ARBA" id="ARBA00022801"/>
    </source>
</evidence>
<dbReference type="AlphaFoldDB" id="A0A1G2KQ15"/>
<sequence length="206" mass="22922">MRLILTSNGFHGESKNIRDEFFRLAGKSSQEIRVAFVPTASHVEKDRSYVEIDRGELINMGIPRENIVNFELDHGIDSKELQEFDVIFIEGGNTFFLLQKVRESGFDKAIKEYLDQDRGVYVGVSAGTILAGPNIEISEPWDDKSLAKLGDTVGLNLVAAAYCPHFRRKDESILSKLQGRASYSIKPLEDGQAVVSDGLTDRLITG</sequence>
<evidence type="ECO:0000313" key="5">
    <source>
        <dbReference type="EMBL" id="OHA01354.1"/>
    </source>
</evidence>
<evidence type="ECO:0000256" key="4">
    <source>
        <dbReference type="ARBA" id="ARBA00022825"/>
    </source>
</evidence>
<comment type="similarity">
    <text evidence="1">Belongs to the peptidase S51 family.</text>
</comment>
<dbReference type="SUPFAM" id="SSF52317">
    <property type="entry name" value="Class I glutamine amidotransferase-like"/>
    <property type="match status" value="1"/>
</dbReference>
<reference evidence="5 6" key="1">
    <citation type="journal article" date="2016" name="Nat. Commun.">
        <title>Thousands of microbial genomes shed light on interconnected biogeochemical processes in an aquifer system.</title>
        <authorList>
            <person name="Anantharaman K."/>
            <person name="Brown C.T."/>
            <person name="Hug L.A."/>
            <person name="Sharon I."/>
            <person name="Castelle C.J."/>
            <person name="Probst A.J."/>
            <person name="Thomas B.C."/>
            <person name="Singh A."/>
            <person name="Wilkins M.J."/>
            <person name="Karaoz U."/>
            <person name="Brodie E.L."/>
            <person name="Williams K.H."/>
            <person name="Hubbard S.S."/>
            <person name="Banfield J.F."/>
        </authorList>
    </citation>
    <scope>NUCLEOTIDE SEQUENCE [LARGE SCALE GENOMIC DNA]</scope>
</reference>
<dbReference type="Proteomes" id="UP000177362">
    <property type="component" value="Unassembled WGS sequence"/>
</dbReference>
<dbReference type="STRING" id="1802271.A3C11_01760"/>
<keyword evidence="3" id="KW-0378">Hydrolase</keyword>
<protein>
    <recommendedName>
        <fullName evidence="7">Peptidase E</fullName>
    </recommendedName>
</protein>
<keyword evidence="4" id="KW-0720">Serine protease</keyword>
<dbReference type="InterPro" id="IPR029062">
    <property type="entry name" value="Class_I_gatase-like"/>
</dbReference>
<organism evidence="5 6">
    <name type="scientific">Candidatus Sungbacteria bacterium RIFCSPHIGHO2_02_FULL_49_12</name>
    <dbReference type="NCBI Taxonomy" id="1802271"/>
    <lineage>
        <taxon>Bacteria</taxon>
        <taxon>Candidatus Sungiibacteriota</taxon>
    </lineage>
</organism>
<dbReference type="GO" id="GO:0006508">
    <property type="term" value="P:proteolysis"/>
    <property type="evidence" value="ECO:0007669"/>
    <property type="project" value="UniProtKB-KW"/>
</dbReference>